<keyword evidence="2" id="KW-1185">Reference proteome</keyword>
<dbReference type="AlphaFoldDB" id="A0A3M7SZQ6"/>
<name>A0A3M7SZQ6_BRAPC</name>
<accession>A0A3M7SZQ6</accession>
<gene>
    <name evidence="1" type="ORF">BpHYR1_035068</name>
</gene>
<protein>
    <submittedName>
        <fullName evidence="1">Uncharacterized protein</fullName>
    </submittedName>
</protein>
<evidence type="ECO:0000313" key="1">
    <source>
        <dbReference type="EMBL" id="RNA41068.1"/>
    </source>
</evidence>
<dbReference type="EMBL" id="REGN01000561">
    <property type="protein sequence ID" value="RNA41068.1"/>
    <property type="molecule type" value="Genomic_DNA"/>
</dbReference>
<organism evidence="1 2">
    <name type="scientific">Brachionus plicatilis</name>
    <name type="common">Marine rotifer</name>
    <name type="synonym">Brachionus muelleri</name>
    <dbReference type="NCBI Taxonomy" id="10195"/>
    <lineage>
        <taxon>Eukaryota</taxon>
        <taxon>Metazoa</taxon>
        <taxon>Spiralia</taxon>
        <taxon>Gnathifera</taxon>
        <taxon>Rotifera</taxon>
        <taxon>Eurotatoria</taxon>
        <taxon>Monogononta</taxon>
        <taxon>Pseudotrocha</taxon>
        <taxon>Ploima</taxon>
        <taxon>Brachionidae</taxon>
        <taxon>Brachionus</taxon>
    </lineage>
</organism>
<comment type="caution">
    <text evidence="1">The sequence shown here is derived from an EMBL/GenBank/DDBJ whole genome shotgun (WGS) entry which is preliminary data.</text>
</comment>
<dbReference type="Proteomes" id="UP000276133">
    <property type="component" value="Unassembled WGS sequence"/>
</dbReference>
<proteinExistence type="predicted"/>
<evidence type="ECO:0000313" key="2">
    <source>
        <dbReference type="Proteomes" id="UP000276133"/>
    </source>
</evidence>
<reference evidence="1 2" key="1">
    <citation type="journal article" date="2018" name="Sci. Rep.">
        <title>Genomic signatures of local adaptation to the degree of environmental predictability in rotifers.</title>
        <authorList>
            <person name="Franch-Gras L."/>
            <person name="Hahn C."/>
            <person name="Garcia-Roger E.M."/>
            <person name="Carmona M.J."/>
            <person name="Serra M."/>
            <person name="Gomez A."/>
        </authorList>
    </citation>
    <scope>NUCLEOTIDE SEQUENCE [LARGE SCALE GENOMIC DNA]</scope>
    <source>
        <strain evidence="1">HYR1</strain>
    </source>
</reference>
<sequence>MSPLDASKKNLALSLVAPSWSKVEVKHSLNIRIFYNRLFSRMAFFPQSCSRVYRLIYIKEIENKLTKLKKLVASNTKMNENGQRTKKENRWAFCREFAHHWQTFTVDTTLNVALCCIHRIDFKLVEEKLELGRKKTCWNSNLTVRITLSFNQTQLLSYFYFTPANKIDLKIKISRGIKKGNFIRFLFYSEAIIFFCIEIK</sequence>